<keyword evidence="2" id="KW-1185">Reference proteome</keyword>
<protein>
    <submittedName>
        <fullName evidence="1">Uncharacterized protein</fullName>
    </submittedName>
</protein>
<comment type="caution">
    <text evidence="1">The sequence shown here is derived from an EMBL/GenBank/DDBJ whole genome shotgun (WGS) entry which is preliminary data.</text>
</comment>
<organism evidence="1 2">
    <name type="scientific">Ilyodon furcidens</name>
    <name type="common">goldbreast splitfin</name>
    <dbReference type="NCBI Taxonomy" id="33524"/>
    <lineage>
        <taxon>Eukaryota</taxon>
        <taxon>Metazoa</taxon>
        <taxon>Chordata</taxon>
        <taxon>Craniata</taxon>
        <taxon>Vertebrata</taxon>
        <taxon>Euteleostomi</taxon>
        <taxon>Actinopterygii</taxon>
        <taxon>Neopterygii</taxon>
        <taxon>Teleostei</taxon>
        <taxon>Neoteleostei</taxon>
        <taxon>Acanthomorphata</taxon>
        <taxon>Ovalentaria</taxon>
        <taxon>Atherinomorphae</taxon>
        <taxon>Cyprinodontiformes</taxon>
        <taxon>Goodeidae</taxon>
        <taxon>Ilyodon</taxon>
    </lineage>
</organism>
<dbReference type="EMBL" id="JAHRIQ010084844">
    <property type="protein sequence ID" value="MEQ2249310.1"/>
    <property type="molecule type" value="Genomic_DNA"/>
</dbReference>
<sequence>MNITGFRQKDDQIDGYVDRAHAPNTFFNRFSSETQHPSFLPTAKQTSHPPFTHIFPITPQMFYLLPQPWTLLLLHVCFQPNQKMLMLPLSPSSTCMSQEVR</sequence>
<name>A0ABV0UW65_9TELE</name>
<evidence type="ECO:0000313" key="1">
    <source>
        <dbReference type="EMBL" id="MEQ2249310.1"/>
    </source>
</evidence>
<evidence type="ECO:0000313" key="2">
    <source>
        <dbReference type="Proteomes" id="UP001482620"/>
    </source>
</evidence>
<dbReference type="Proteomes" id="UP001482620">
    <property type="component" value="Unassembled WGS sequence"/>
</dbReference>
<proteinExistence type="predicted"/>
<accession>A0ABV0UW65</accession>
<gene>
    <name evidence="1" type="ORF">ILYODFUR_027947</name>
</gene>
<reference evidence="1 2" key="1">
    <citation type="submission" date="2021-06" db="EMBL/GenBank/DDBJ databases">
        <authorList>
            <person name="Palmer J.M."/>
        </authorList>
    </citation>
    <scope>NUCLEOTIDE SEQUENCE [LARGE SCALE GENOMIC DNA]</scope>
    <source>
        <strain evidence="2">if_2019</strain>
        <tissue evidence="1">Muscle</tissue>
    </source>
</reference>